<dbReference type="Proteomes" id="UP001221142">
    <property type="component" value="Unassembled WGS sequence"/>
</dbReference>
<reference evidence="3" key="1">
    <citation type="submission" date="2023-03" db="EMBL/GenBank/DDBJ databases">
        <title>Massive genome expansion in bonnet fungi (Mycena s.s.) driven by repeated elements and novel gene families across ecological guilds.</title>
        <authorList>
            <consortium name="Lawrence Berkeley National Laboratory"/>
            <person name="Harder C.B."/>
            <person name="Miyauchi S."/>
            <person name="Viragh M."/>
            <person name="Kuo A."/>
            <person name="Thoen E."/>
            <person name="Andreopoulos B."/>
            <person name="Lu D."/>
            <person name="Skrede I."/>
            <person name="Drula E."/>
            <person name="Henrissat B."/>
            <person name="Morin E."/>
            <person name="Kohler A."/>
            <person name="Barry K."/>
            <person name="LaButti K."/>
            <person name="Morin E."/>
            <person name="Salamov A."/>
            <person name="Lipzen A."/>
            <person name="Mereny Z."/>
            <person name="Hegedus B."/>
            <person name="Baldrian P."/>
            <person name="Stursova M."/>
            <person name="Weitz H."/>
            <person name="Taylor A."/>
            <person name="Grigoriev I.V."/>
            <person name="Nagy L.G."/>
            <person name="Martin F."/>
            <person name="Kauserud H."/>
        </authorList>
    </citation>
    <scope>NUCLEOTIDE SEQUENCE</scope>
    <source>
        <strain evidence="3">9284</strain>
    </source>
</reference>
<keyword evidence="4" id="KW-1185">Reference proteome</keyword>
<name>A0AAD7FKF8_9AGAR</name>
<feature type="domain" description="Thioesterase" evidence="2">
    <location>
        <begin position="63"/>
        <end position="135"/>
    </location>
</feature>
<dbReference type="AlphaFoldDB" id="A0AAD7FKF8"/>
<dbReference type="CDD" id="cd03443">
    <property type="entry name" value="PaaI_thioesterase"/>
    <property type="match status" value="1"/>
</dbReference>
<evidence type="ECO:0000259" key="2">
    <source>
        <dbReference type="Pfam" id="PF03061"/>
    </source>
</evidence>
<sequence>MSEAAELKTDDLLNTVQTTLTRYLTSSPLYDLLLSTLELVSASPDRVTLKLLVLPVHVNSKAVLHGSLSASLVDLVAGLAITAAGSPKTGLSTDLHVSFAGAAKEGDTLWIDGFAERVGATLAYTRVRIEKETQNGGRALVATGSHTKYVK</sequence>
<dbReference type="InterPro" id="IPR029069">
    <property type="entry name" value="HotDog_dom_sf"/>
</dbReference>
<comment type="caution">
    <text evidence="3">The sequence shown here is derived from an EMBL/GenBank/DDBJ whole genome shotgun (WGS) entry which is preliminary data.</text>
</comment>
<evidence type="ECO:0000313" key="3">
    <source>
        <dbReference type="EMBL" id="KAJ7624907.1"/>
    </source>
</evidence>
<proteinExistence type="inferred from homology"/>
<evidence type="ECO:0000313" key="4">
    <source>
        <dbReference type="Proteomes" id="UP001221142"/>
    </source>
</evidence>
<dbReference type="SUPFAM" id="SSF54637">
    <property type="entry name" value="Thioesterase/thiol ester dehydrase-isomerase"/>
    <property type="match status" value="1"/>
</dbReference>
<dbReference type="Gene3D" id="3.10.129.10">
    <property type="entry name" value="Hotdog Thioesterase"/>
    <property type="match status" value="1"/>
</dbReference>
<dbReference type="PANTHER" id="PTHR21660:SF11">
    <property type="entry name" value="FAMILY PROTEIN, PUTATIVE (AFU_ORTHOLOGUE AFUA_4G04355)-RELATED"/>
    <property type="match status" value="1"/>
</dbReference>
<dbReference type="Pfam" id="PF03061">
    <property type="entry name" value="4HBT"/>
    <property type="match status" value="1"/>
</dbReference>
<evidence type="ECO:0000256" key="1">
    <source>
        <dbReference type="ARBA" id="ARBA00008324"/>
    </source>
</evidence>
<accession>A0AAD7FKF8</accession>
<gene>
    <name evidence="3" type="ORF">FB45DRAFT_836992</name>
</gene>
<dbReference type="GO" id="GO:0047617">
    <property type="term" value="F:fatty acyl-CoA hydrolase activity"/>
    <property type="evidence" value="ECO:0007669"/>
    <property type="project" value="InterPro"/>
</dbReference>
<dbReference type="PANTHER" id="PTHR21660">
    <property type="entry name" value="THIOESTERASE SUPERFAMILY MEMBER-RELATED"/>
    <property type="match status" value="1"/>
</dbReference>
<dbReference type="InterPro" id="IPR039298">
    <property type="entry name" value="ACOT13"/>
</dbReference>
<organism evidence="3 4">
    <name type="scientific">Roridomyces roridus</name>
    <dbReference type="NCBI Taxonomy" id="1738132"/>
    <lineage>
        <taxon>Eukaryota</taxon>
        <taxon>Fungi</taxon>
        <taxon>Dikarya</taxon>
        <taxon>Basidiomycota</taxon>
        <taxon>Agaricomycotina</taxon>
        <taxon>Agaricomycetes</taxon>
        <taxon>Agaricomycetidae</taxon>
        <taxon>Agaricales</taxon>
        <taxon>Marasmiineae</taxon>
        <taxon>Mycenaceae</taxon>
        <taxon>Roridomyces</taxon>
    </lineage>
</organism>
<protein>
    <submittedName>
        <fullName evidence="3">HotDog domain-containing protein</fullName>
    </submittedName>
</protein>
<dbReference type="EMBL" id="JARKIF010000013">
    <property type="protein sequence ID" value="KAJ7624907.1"/>
    <property type="molecule type" value="Genomic_DNA"/>
</dbReference>
<comment type="similarity">
    <text evidence="1">Belongs to the thioesterase PaaI family.</text>
</comment>
<dbReference type="InterPro" id="IPR006683">
    <property type="entry name" value="Thioestr_dom"/>
</dbReference>